<dbReference type="InterPro" id="IPR018392">
    <property type="entry name" value="LysM"/>
</dbReference>
<evidence type="ECO:0000313" key="3">
    <source>
        <dbReference type="EMBL" id="SPP66118.1"/>
    </source>
</evidence>
<dbReference type="PROSITE" id="PS51782">
    <property type="entry name" value="LYSM"/>
    <property type="match status" value="1"/>
</dbReference>
<organism evidence="3 4">
    <name type="scientific">Nitrospira lenta</name>
    <dbReference type="NCBI Taxonomy" id="1436998"/>
    <lineage>
        <taxon>Bacteria</taxon>
        <taxon>Pseudomonadati</taxon>
        <taxon>Nitrospirota</taxon>
        <taxon>Nitrospiria</taxon>
        <taxon>Nitrospirales</taxon>
        <taxon>Nitrospiraceae</taxon>
        <taxon>Nitrospira</taxon>
    </lineage>
</organism>
<dbReference type="InParanoid" id="A0A330L817"/>
<dbReference type="InterPro" id="IPR036779">
    <property type="entry name" value="LysM_dom_sf"/>
</dbReference>
<evidence type="ECO:0000256" key="1">
    <source>
        <dbReference type="SAM" id="MobiDB-lite"/>
    </source>
</evidence>
<dbReference type="Pfam" id="PF01476">
    <property type="entry name" value="LysM"/>
    <property type="match status" value="1"/>
</dbReference>
<keyword evidence="4" id="KW-1185">Reference proteome</keyword>
<protein>
    <recommendedName>
        <fullName evidence="2">LysM domain-containing protein</fullName>
    </recommendedName>
</protein>
<dbReference type="AlphaFoldDB" id="A0A330L817"/>
<dbReference type="EMBL" id="OUNR01000018">
    <property type="protein sequence ID" value="SPP66118.1"/>
    <property type="molecule type" value="Genomic_DNA"/>
</dbReference>
<dbReference type="Gene3D" id="1.10.287.1490">
    <property type="match status" value="1"/>
</dbReference>
<dbReference type="PANTHER" id="PTHR33734:SF22">
    <property type="entry name" value="MEMBRANE-BOUND LYTIC MUREIN TRANSGLYCOSYLASE D"/>
    <property type="match status" value="1"/>
</dbReference>
<dbReference type="SMART" id="SM00257">
    <property type="entry name" value="LysM"/>
    <property type="match status" value="1"/>
</dbReference>
<dbReference type="Proteomes" id="UP000248168">
    <property type="component" value="Unassembled WGS sequence"/>
</dbReference>
<sequence length="284" mass="31038">MLSMRIRSVHNLLASVSGFTCRRRLGAGAVWFLLGGISLAGCGPLEPIVEQEVSDLQLTVDTLKTSLRDSQRMIAELRSELESRRQELADSQIARAQMEGRIREAERRLTEARHIIDLQREELTSSRTERQRVSQAGTALQNQLKQLQKQLAKMGKQFERGGETGAAPASLSSATTRPSAVRPVNMDTSPHNAETSRADVIPTETLPSDAIIDSREPLSAEAARPASLSVKPGDTLWSIAQRFRVTVQQLMVANELADSRILIGQALRLPSPVASGTSPLDKAE</sequence>
<accession>A0A330L817</accession>
<dbReference type="CDD" id="cd00118">
    <property type="entry name" value="LysM"/>
    <property type="match status" value="1"/>
</dbReference>
<feature type="compositionally biased region" description="Polar residues" evidence="1">
    <location>
        <begin position="186"/>
        <end position="195"/>
    </location>
</feature>
<evidence type="ECO:0000259" key="2">
    <source>
        <dbReference type="PROSITE" id="PS51782"/>
    </source>
</evidence>
<dbReference type="SUPFAM" id="SSF54106">
    <property type="entry name" value="LysM domain"/>
    <property type="match status" value="1"/>
</dbReference>
<feature type="region of interest" description="Disordered" evidence="1">
    <location>
        <begin position="155"/>
        <end position="196"/>
    </location>
</feature>
<feature type="domain" description="LysM" evidence="2">
    <location>
        <begin position="226"/>
        <end position="269"/>
    </location>
</feature>
<evidence type="ECO:0000313" key="4">
    <source>
        <dbReference type="Proteomes" id="UP000248168"/>
    </source>
</evidence>
<dbReference type="Gene3D" id="3.10.350.10">
    <property type="entry name" value="LysM domain"/>
    <property type="match status" value="1"/>
</dbReference>
<name>A0A330L817_9BACT</name>
<dbReference type="PANTHER" id="PTHR33734">
    <property type="entry name" value="LYSM DOMAIN-CONTAINING GPI-ANCHORED PROTEIN 2"/>
    <property type="match status" value="1"/>
</dbReference>
<proteinExistence type="predicted"/>
<reference evidence="4" key="1">
    <citation type="submission" date="2018-04" db="EMBL/GenBank/DDBJ databases">
        <authorList>
            <person name="Lucker S."/>
            <person name="Sakoula D."/>
        </authorList>
    </citation>
    <scope>NUCLEOTIDE SEQUENCE [LARGE SCALE GENOMIC DNA]</scope>
</reference>
<gene>
    <name evidence="3" type="ORF">NITLEN_50158</name>
</gene>
<dbReference type="GO" id="GO:0008932">
    <property type="term" value="F:lytic endotransglycosylase activity"/>
    <property type="evidence" value="ECO:0007669"/>
    <property type="project" value="TreeGrafter"/>
</dbReference>